<dbReference type="GO" id="GO:0009910">
    <property type="term" value="P:negative regulation of flower development"/>
    <property type="evidence" value="ECO:0007669"/>
    <property type="project" value="InterPro"/>
</dbReference>
<dbReference type="GO" id="GO:0045892">
    <property type="term" value="P:negative regulation of DNA-templated transcription"/>
    <property type="evidence" value="ECO:0007669"/>
    <property type="project" value="InterPro"/>
</dbReference>
<feature type="region of interest" description="Disordered" evidence="1">
    <location>
        <begin position="1054"/>
        <end position="1083"/>
    </location>
</feature>
<evidence type="ECO:0000313" key="2">
    <source>
        <dbReference type="EMBL" id="CAD1843378.1"/>
    </source>
</evidence>
<dbReference type="InterPro" id="IPR034583">
    <property type="entry name" value="EMF1"/>
</dbReference>
<gene>
    <name evidence="2" type="ORF">CB5_LOCUS26589</name>
</gene>
<evidence type="ECO:0000256" key="1">
    <source>
        <dbReference type="SAM" id="MobiDB-lite"/>
    </source>
</evidence>
<organism evidence="2">
    <name type="scientific">Ananas comosus var. bracteatus</name>
    <name type="common">red pineapple</name>
    <dbReference type="NCBI Taxonomy" id="296719"/>
    <lineage>
        <taxon>Eukaryota</taxon>
        <taxon>Viridiplantae</taxon>
        <taxon>Streptophyta</taxon>
        <taxon>Embryophyta</taxon>
        <taxon>Tracheophyta</taxon>
        <taxon>Spermatophyta</taxon>
        <taxon>Magnoliopsida</taxon>
        <taxon>Liliopsida</taxon>
        <taxon>Poales</taxon>
        <taxon>Bromeliaceae</taxon>
        <taxon>Bromelioideae</taxon>
        <taxon>Ananas</taxon>
    </lineage>
</organism>
<accession>A0A6V7QK17</accession>
<sequence length="1083" mass="120908">MEVGLVEARNNGKEHVLVSLSSPTAVEVRPVDLTAADGEQHEEPCGHFSIRGYVAQIRKREAKTCSPFSMFYELQSDENASMLPSLPVRNFRRWDCKSCLSRESASAQQAADGGFSARRSAKVDCSSTSFFGKTVVPFHAGGSKLLSCSQQLSKEKIVGSLVDRDSSNNGSSSKCCHSVSSGRREVTCVFTGPTVEGNLVSVGSDHYKGLQNQPSEKFIIVAKGEACKASVEGKRNEDPTLNAPETYFDEDILKSKPKEAEKDHKVIVDLDLTNNNLNYTTPKETDDQLLCKFSKTKEHCLSPVEESEKQLGLDNGMPNLHPKEVYEQETPAKDVGLPECTLQAENDTDEVDASDTKLHRKKAKKVRLLTDIINNEKLSTSRKVPKFCHDTEADQSEGSVTIKLHVSKWKDQNVNGTIDHASTNVQGKPFKRKKKYKSLEIEDDGSSLMYWFKRASKKLKAHKKEAKSRKIDALIVNSKPTGHSGAENDVYLNPKRGEAEKLKQKVIVCDLRNLMPRSHCGSQRDILAKRKTKLAIRRSSDGIQNFKNNANKTKLGRKTKKVCQDTNKESSHLNLSKASLDKCRLKNVSYPLQETVNKKQRVESTSKKKTLDDIPMDIVELLAKNQHERHLANGKAAFETNATSSTMPQVTKNSYVPNITEFDENKASPGVDIDIFLKNTVQSNSPTAVWTPGILDFDYSHGVGNQGTNFSRNELMSSTMGIYSSTCPNNKCLPQCSTWNQIGIQNPQSSHSNMEFSAQVNTSNGESSVPLHSILCGPKALELDTSFNHMKPLMNDFLCPTNSMSHSYAQLQHKKEEARFAVQKRPFSLLSSNLEEGNVCKPKMVRPPDLYTNESIPAMHLLRLMDWTKCSRSDFSPYGPSNENQIELLHRPPQYSNQCRGLISAEYGFEFYDHNQNQQNFHKPFRPLPRVGVLGSLLQKEISNCSDNCGTQTACRIGQFYTKAQKNSEGLRPVAYSPFTPNPQIPFSGHEDSEQRFGLVDSIAHVGCSSRRDNIADIGISNQRRAFQPLKSFSTTEICVVNRNPADFTTVDENNEYMRGSGSTRPRHTIPSGNSHFAFQHRR</sequence>
<dbReference type="PANTHER" id="PTHR35504">
    <property type="entry name" value="PROTEIN EMBRYONIC FLOWER 1"/>
    <property type="match status" value="1"/>
</dbReference>
<protein>
    <recommendedName>
        <fullName evidence="3">Protein EMBRYONIC FLOWER 1</fullName>
    </recommendedName>
</protein>
<reference evidence="2" key="1">
    <citation type="submission" date="2020-07" db="EMBL/GenBank/DDBJ databases">
        <authorList>
            <person name="Lin J."/>
        </authorList>
    </citation>
    <scope>NUCLEOTIDE SEQUENCE</scope>
</reference>
<name>A0A6V7QK17_ANACO</name>
<dbReference type="PANTHER" id="PTHR35504:SF1">
    <property type="entry name" value="PROTEIN EMBRYONIC FLOWER 1"/>
    <property type="match status" value="1"/>
</dbReference>
<dbReference type="EMBL" id="LR862136">
    <property type="protein sequence ID" value="CAD1843378.1"/>
    <property type="molecule type" value="Genomic_DNA"/>
</dbReference>
<dbReference type="GO" id="GO:0048367">
    <property type="term" value="P:shoot system development"/>
    <property type="evidence" value="ECO:0007669"/>
    <property type="project" value="InterPro"/>
</dbReference>
<proteinExistence type="predicted"/>
<dbReference type="AlphaFoldDB" id="A0A6V7QK17"/>
<evidence type="ECO:0008006" key="3">
    <source>
        <dbReference type="Google" id="ProtNLM"/>
    </source>
</evidence>